<dbReference type="SMART" id="SM00133">
    <property type="entry name" value="S_TK_X"/>
    <property type="match status" value="1"/>
</dbReference>
<accession>A0A9W8DLY0</accession>
<evidence type="ECO:0000313" key="9">
    <source>
        <dbReference type="Proteomes" id="UP001150569"/>
    </source>
</evidence>
<gene>
    <name evidence="8" type="primary">PKC1_6</name>
    <name evidence="8" type="ORF">IWQ60_011799</name>
</gene>
<sequence>MERDVTKRLGCGPDGFENIQRHPFFRNIDWERLERKQISPPFVPDPDRSNFDITYDLEELLLEQNPLEGRQRKRKTETKVKQSKEMDQIERKFRLFDYLQYERYQGYVDPVRKCVGQPPAWVRPLDADGVEIGPPQPPGPHMPENDPAPLSPRPATKGRHSRTRSQPRLSYMDPAGGTGPTVDLGLRPLTPNVAYPSQPPVPTEYTNSHHVVQGGHSSPYQQHHQHHHHLYEPQPLAPSPGHVAPPAVIPSPFESPMGTESTPYVKVQPKTNLMTHFGLMFRSKHRKHSARATDGVQSSPGQRRPHMGDSTPANRSALPLFSMPGRPPQRR</sequence>
<evidence type="ECO:0000313" key="8">
    <source>
        <dbReference type="EMBL" id="KAJ1907783.1"/>
    </source>
</evidence>
<dbReference type="PANTHER" id="PTHR24351">
    <property type="entry name" value="RIBOSOMAL PROTEIN S6 KINASE"/>
    <property type="match status" value="1"/>
</dbReference>
<name>A0A9W8DLY0_9FUNG</name>
<dbReference type="GO" id="GO:0004674">
    <property type="term" value="F:protein serine/threonine kinase activity"/>
    <property type="evidence" value="ECO:0007669"/>
    <property type="project" value="UniProtKB-KW"/>
</dbReference>
<evidence type="ECO:0000256" key="5">
    <source>
        <dbReference type="ARBA" id="ARBA00022840"/>
    </source>
</evidence>
<dbReference type="AlphaFoldDB" id="A0A9W8DLY0"/>
<feature type="compositionally biased region" description="Polar residues" evidence="6">
    <location>
        <begin position="210"/>
        <end position="220"/>
    </location>
</feature>
<keyword evidence="1" id="KW-0723">Serine/threonine-protein kinase</keyword>
<dbReference type="Gene3D" id="1.10.510.10">
    <property type="entry name" value="Transferase(Phosphotransferase) domain 1"/>
    <property type="match status" value="1"/>
</dbReference>
<dbReference type="Gene3D" id="3.30.200.20">
    <property type="entry name" value="Phosphorylase Kinase, domain 1"/>
    <property type="match status" value="1"/>
</dbReference>
<dbReference type="GO" id="GO:0005524">
    <property type="term" value="F:ATP binding"/>
    <property type="evidence" value="ECO:0007669"/>
    <property type="project" value="UniProtKB-KW"/>
</dbReference>
<reference evidence="8" key="1">
    <citation type="submission" date="2022-07" db="EMBL/GenBank/DDBJ databases">
        <title>Phylogenomic reconstructions and comparative analyses of Kickxellomycotina fungi.</title>
        <authorList>
            <person name="Reynolds N.K."/>
            <person name="Stajich J.E."/>
            <person name="Barry K."/>
            <person name="Grigoriev I.V."/>
            <person name="Crous P."/>
            <person name="Smith M.E."/>
        </authorList>
    </citation>
    <scope>NUCLEOTIDE SEQUENCE</scope>
    <source>
        <strain evidence="8">RSA 861</strain>
    </source>
</reference>
<feature type="region of interest" description="Disordered" evidence="6">
    <location>
        <begin position="283"/>
        <end position="331"/>
    </location>
</feature>
<feature type="region of interest" description="Disordered" evidence="6">
    <location>
        <begin position="210"/>
        <end position="264"/>
    </location>
</feature>
<organism evidence="8 9">
    <name type="scientific">Tieghemiomyces parasiticus</name>
    <dbReference type="NCBI Taxonomy" id="78921"/>
    <lineage>
        <taxon>Eukaryota</taxon>
        <taxon>Fungi</taxon>
        <taxon>Fungi incertae sedis</taxon>
        <taxon>Zoopagomycota</taxon>
        <taxon>Kickxellomycotina</taxon>
        <taxon>Dimargaritomycetes</taxon>
        <taxon>Dimargaritales</taxon>
        <taxon>Dimargaritaceae</taxon>
        <taxon>Tieghemiomyces</taxon>
    </lineage>
</organism>
<evidence type="ECO:0000259" key="7">
    <source>
        <dbReference type="PROSITE" id="PS51285"/>
    </source>
</evidence>
<protein>
    <submittedName>
        <fullName evidence="8">Serine/threonine kinase</fullName>
        <ecNumber evidence="8">2.7.11.1</ecNumber>
    </submittedName>
</protein>
<keyword evidence="4 8" id="KW-0418">Kinase</keyword>
<keyword evidence="3" id="KW-0547">Nucleotide-binding</keyword>
<dbReference type="OrthoDB" id="5591507at2759"/>
<dbReference type="EMBL" id="JANBPT010001441">
    <property type="protein sequence ID" value="KAJ1907783.1"/>
    <property type="molecule type" value="Genomic_DNA"/>
</dbReference>
<dbReference type="PROSITE" id="PS51285">
    <property type="entry name" value="AGC_KINASE_CTER"/>
    <property type="match status" value="1"/>
</dbReference>
<keyword evidence="5" id="KW-0067">ATP-binding</keyword>
<keyword evidence="9" id="KW-1185">Reference proteome</keyword>
<feature type="domain" description="AGC-kinase C-terminal" evidence="7">
    <location>
        <begin position="26"/>
        <end position="108"/>
    </location>
</feature>
<evidence type="ECO:0000256" key="4">
    <source>
        <dbReference type="ARBA" id="ARBA00022777"/>
    </source>
</evidence>
<dbReference type="EC" id="2.7.11.1" evidence="8"/>
<dbReference type="Proteomes" id="UP001150569">
    <property type="component" value="Unassembled WGS sequence"/>
</dbReference>
<feature type="region of interest" description="Disordered" evidence="6">
    <location>
        <begin position="126"/>
        <end position="185"/>
    </location>
</feature>
<dbReference type="InterPro" id="IPR000961">
    <property type="entry name" value="AGC-kinase_C"/>
</dbReference>
<comment type="caution">
    <text evidence="8">The sequence shown here is derived from an EMBL/GenBank/DDBJ whole genome shotgun (WGS) entry which is preliminary data.</text>
</comment>
<evidence type="ECO:0000256" key="1">
    <source>
        <dbReference type="ARBA" id="ARBA00022527"/>
    </source>
</evidence>
<proteinExistence type="predicted"/>
<evidence type="ECO:0000256" key="6">
    <source>
        <dbReference type="SAM" id="MobiDB-lite"/>
    </source>
</evidence>
<feature type="compositionally biased region" description="Basic residues" evidence="6">
    <location>
        <begin position="156"/>
        <end position="165"/>
    </location>
</feature>
<keyword evidence="2 8" id="KW-0808">Transferase</keyword>
<evidence type="ECO:0000256" key="3">
    <source>
        <dbReference type="ARBA" id="ARBA00022741"/>
    </source>
</evidence>
<evidence type="ECO:0000256" key="2">
    <source>
        <dbReference type="ARBA" id="ARBA00022679"/>
    </source>
</evidence>